<dbReference type="Gene3D" id="3.40.220.10">
    <property type="entry name" value="Leucine Aminopeptidase, subunit E, domain 1"/>
    <property type="match status" value="1"/>
</dbReference>
<reference evidence="2" key="1">
    <citation type="journal article" date="2021" name="Proc. Natl. Acad. Sci. U.S.A.">
        <title>A Catalog of Tens of Thousands of Viruses from Human Metagenomes Reveals Hidden Associations with Chronic Diseases.</title>
        <authorList>
            <person name="Tisza M.J."/>
            <person name="Buck C.B."/>
        </authorList>
    </citation>
    <scope>NUCLEOTIDE SEQUENCE</scope>
    <source>
        <strain evidence="2">Ctnpt50</strain>
    </source>
</reference>
<evidence type="ECO:0000313" key="2">
    <source>
        <dbReference type="EMBL" id="DAF48898.1"/>
    </source>
</evidence>
<protein>
    <submittedName>
        <fullName evidence="2">Poa1p-like protein</fullName>
    </submittedName>
</protein>
<evidence type="ECO:0000259" key="1">
    <source>
        <dbReference type="PROSITE" id="PS51154"/>
    </source>
</evidence>
<dbReference type="SUPFAM" id="SSF52949">
    <property type="entry name" value="Macro domain-like"/>
    <property type="match status" value="1"/>
</dbReference>
<dbReference type="GO" id="GO:0140291">
    <property type="term" value="P:peptidyl-glutamate ADP-deribosylation"/>
    <property type="evidence" value="ECO:0007669"/>
    <property type="project" value="TreeGrafter"/>
</dbReference>
<dbReference type="InterPro" id="IPR050892">
    <property type="entry name" value="ADP-ribose_metab_enzymes"/>
</dbReference>
<dbReference type="EMBL" id="BK032577">
    <property type="protein sequence ID" value="DAF48898.1"/>
    <property type="molecule type" value="Genomic_DNA"/>
</dbReference>
<proteinExistence type="predicted"/>
<accession>A0A8S5SDX1</accession>
<dbReference type="InterPro" id="IPR043472">
    <property type="entry name" value="Macro_dom-like"/>
</dbReference>
<organism evidence="2">
    <name type="scientific">Siphoviridae sp. ctnpt50</name>
    <dbReference type="NCBI Taxonomy" id="2827941"/>
    <lineage>
        <taxon>Viruses</taxon>
        <taxon>Duplodnaviria</taxon>
        <taxon>Heunggongvirae</taxon>
        <taxon>Uroviricota</taxon>
        <taxon>Caudoviricetes</taxon>
    </lineage>
</organism>
<dbReference type="PROSITE" id="PS51154">
    <property type="entry name" value="MACRO"/>
    <property type="match status" value="1"/>
</dbReference>
<feature type="domain" description="Macro" evidence="1">
    <location>
        <begin position="1"/>
        <end position="148"/>
    </location>
</feature>
<name>A0A8S5SDX1_9CAUD</name>
<dbReference type="InterPro" id="IPR002589">
    <property type="entry name" value="Macro_dom"/>
</dbReference>
<dbReference type="CDD" id="cd02901">
    <property type="entry name" value="Macro_Poa1p-like"/>
    <property type="match status" value="1"/>
</dbReference>
<dbReference type="PANTHER" id="PTHR12521">
    <property type="entry name" value="PROTEIN C6ORF130"/>
    <property type="match status" value="1"/>
</dbReference>
<dbReference type="PANTHER" id="PTHR12521:SF0">
    <property type="entry name" value="ADP-RIBOSE GLYCOHYDROLASE OARD1"/>
    <property type="match status" value="1"/>
</dbReference>
<sequence length="148" mass="17526">MIYREEVRDLFSVPDDYCLAHCISADFGMGKGIVVEFNKRFDMKHILQTKYPDYVNQFHRQKRLFDCILEGRVFNLITKERYFEKPTYNTLTGALSEMKVLCWSEKIHKIAMPIIGCGLDGLEWDKVSRIIKYVFQDEDVEILVCRKE</sequence>